<feature type="transmembrane region" description="Helical" evidence="7">
    <location>
        <begin position="222"/>
        <end position="239"/>
    </location>
</feature>
<evidence type="ECO:0000256" key="3">
    <source>
        <dbReference type="ARBA" id="ARBA00022475"/>
    </source>
</evidence>
<proteinExistence type="inferred from homology"/>
<dbReference type="EC" id="3.4.23.-" evidence="10"/>
<dbReference type="Proteomes" id="UP001597231">
    <property type="component" value="Unassembled WGS sequence"/>
</dbReference>
<feature type="transmembrane region" description="Helical" evidence="7">
    <location>
        <begin position="6"/>
        <end position="25"/>
    </location>
</feature>
<dbReference type="PANTHER" id="PTHR30487">
    <property type="entry name" value="TYPE 4 PREPILIN-LIKE PROTEINS LEADER PEPTIDE-PROCESSING ENZYME"/>
    <property type="match status" value="1"/>
</dbReference>
<keyword evidence="3" id="KW-1003">Cell membrane</keyword>
<dbReference type="RefSeq" id="WP_336824454.1">
    <property type="nucleotide sequence ID" value="NZ_JBHTLT010000014.1"/>
</dbReference>
<evidence type="ECO:0000256" key="6">
    <source>
        <dbReference type="ARBA" id="ARBA00023136"/>
    </source>
</evidence>
<evidence type="ECO:0000256" key="5">
    <source>
        <dbReference type="ARBA" id="ARBA00022989"/>
    </source>
</evidence>
<keyword evidence="4 7" id="KW-0812">Transmembrane</keyword>
<feature type="transmembrane region" description="Helical" evidence="7">
    <location>
        <begin position="100"/>
        <end position="120"/>
    </location>
</feature>
<feature type="transmembrane region" description="Helical" evidence="7">
    <location>
        <begin position="127"/>
        <end position="144"/>
    </location>
</feature>
<feature type="transmembrane region" description="Helical" evidence="7">
    <location>
        <begin position="75"/>
        <end position="94"/>
    </location>
</feature>
<feature type="transmembrane region" description="Helical" evidence="7">
    <location>
        <begin position="179"/>
        <end position="210"/>
    </location>
</feature>
<feature type="transmembrane region" description="Helical" evidence="7">
    <location>
        <begin position="150"/>
        <end position="167"/>
    </location>
</feature>
<organism evidence="10 11">
    <name type="scientific">Sporosarcina contaminans</name>
    <dbReference type="NCBI Taxonomy" id="633403"/>
    <lineage>
        <taxon>Bacteria</taxon>
        <taxon>Bacillati</taxon>
        <taxon>Bacillota</taxon>
        <taxon>Bacilli</taxon>
        <taxon>Bacillales</taxon>
        <taxon>Caryophanaceae</taxon>
        <taxon>Sporosarcina</taxon>
    </lineage>
</organism>
<dbReference type="Pfam" id="PF06750">
    <property type="entry name" value="A24_N_bact"/>
    <property type="match status" value="1"/>
</dbReference>
<reference evidence="11" key="1">
    <citation type="journal article" date="2019" name="Int. J. Syst. Evol. Microbiol.">
        <title>The Global Catalogue of Microorganisms (GCM) 10K type strain sequencing project: providing services to taxonomists for standard genome sequencing and annotation.</title>
        <authorList>
            <consortium name="The Broad Institute Genomics Platform"/>
            <consortium name="The Broad Institute Genome Sequencing Center for Infectious Disease"/>
            <person name="Wu L."/>
            <person name="Ma J."/>
        </authorList>
    </citation>
    <scope>NUCLEOTIDE SEQUENCE [LARGE SCALE GENOMIC DNA]</scope>
    <source>
        <strain evidence="11">CCUG 53915</strain>
    </source>
</reference>
<dbReference type="PANTHER" id="PTHR30487:SF0">
    <property type="entry name" value="PREPILIN LEADER PEPTIDASE_N-METHYLTRANSFERASE-RELATED"/>
    <property type="match status" value="1"/>
</dbReference>
<dbReference type="GO" id="GO:0016787">
    <property type="term" value="F:hydrolase activity"/>
    <property type="evidence" value="ECO:0007669"/>
    <property type="project" value="UniProtKB-KW"/>
</dbReference>
<keyword evidence="11" id="KW-1185">Reference proteome</keyword>
<evidence type="ECO:0000313" key="11">
    <source>
        <dbReference type="Proteomes" id="UP001597231"/>
    </source>
</evidence>
<evidence type="ECO:0000256" key="7">
    <source>
        <dbReference type="SAM" id="Phobius"/>
    </source>
</evidence>
<comment type="similarity">
    <text evidence="2">Belongs to the peptidase A24 family.</text>
</comment>
<evidence type="ECO:0000256" key="2">
    <source>
        <dbReference type="ARBA" id="ARBA00005801"/>
    </source>
</evidence>
<dbReference type="Gene3D" id="1.20.120.1220">
    <property type="match status" value="1"/>
</dbReference>
<dbReference type="InterPro" id="IPR000045">
    <property type="entry name" value="Prepilin_IV_endopep_pep"/>
</dbReference>
<gene>
    <name evidence="10" type="ORF">ACFQ38_02505</name>
</gene>
<feature type="domain" description="Prepilin type IV endopeptidase peptidase" evidence="8">
    <location>
        <begin position="104"/>
        <end position="207"/>
    </location>
</feature>
<dbReference type="InterPro" id="IPR010627">
    <property type="entry name" value="Prepilin_pept_A24_N"/>
</dbReference>
<dbReference type="EMBL" id="JBHTLT010000014">
    <property type="protein sequence ID" value="MFD1204001.1"/>
    <property type="molecule type" value="Genomic_DNA"/>
</dbReference>
<name>A0ABW3TTB4_9BACL</name>
<evidence type="ECO:0000259" key="8">
    <source>
        <dbReference type="Pfam" id="PF01478"/>
    </source>
</evidence>
<evidence type="ECO:0000256" key="1">
    <source>
        <dbReference type="ARBA" id="ARBA00004651"/>
    </source>
</evidence>
<comment type="subcellular location">
    <subcellularLocation>
        <location evidence="1">Cell membrane</location>
        <topology evidence="1">Multi-pass membrane protein</topology>
    </subcellularLocation>
</comment>
<keyword evidence="5 7" id="KW-1133">Transmembrane helix</keyword>
<comment type="caution">
    <text evidence="10">The sequence shown here is derived from an EMBL/GenBank/DDBJ whole genome shotgun (WGS) entry which is preliminary data.</text>
</comment>
<evidence type="ECO:0000259" key="9">
    <source>
        <dbReference type="Pfam" id="PF06750"/>
    </source>
</evidence>
<protein>
    <submittedName>
        <fullName evidence="10">Prepilin peptidase</fullName>
        <ecNumber evidence="10">3.4.23.-</ecNumber>
    </submittedName>
</protein>
<feature type="domain" description="Prepilin peptidase A24 N-terminal" evidence="9">
    <location>
        <begin position="11"/>
        <end position="94"/>
    </location>
</feature>
<evidence type="ECO:0000313" key="10">
    <source>
        <dbReference type="EMBL" id="MFD1204001.1"/>
    </source>
</evidence>
<keyword evidence="10" id="KW-0378">Hydrolase</keyword>
<evidence type="ECO:0000256" key="4">
    <source>
        <dbReference type="ARBA" id="ARBA00022692"/>
    </source>
</evidence>
<accession>A0ABW3TTB4</accession>
<sequence length="251" mass="28047">MNIVWMIIFFLYGLLFGSFFNVVGLRVPMKQSIVSPPSHCPHCNRRLSVKDLIPVFSYLFLRGRCGGCGLKISPIYPFFEFITGVLFAYTYVYFGFQWELLVSILFISLLIIISVSDVSYMIIPDKVLLPFAIVFLLLRIVIPLNPFYDSILGAAVGFGILYLIAVLSKGGMGGGDIKLFFVIGLVLGTIQTLLTLFLASLIGGIAGMIIVKRSGKGRKTPIPFGPSISIAAILSYFWGRQFVEWYQQFFF</sequence>
<dbReference type="Pfam" id="PF01478">
    <property type="entry name" value="Peptidase_A24"/>
    <property type="match status" value="1"/>
</dbReference>
<dbReference type="InterPro" id="IPR050882">
    <property type="entry name" value="Prepilin_peptidase/N-MTase"/>
</dbReference>
<keyword evidence="6 7" id="KW-0472">Membrane</keyword>